<dbReference type="AlphaFoldDB" id="A0A2C4QAE3"/>
<evidence type="ECO:0000313" key="2">
    <source>
        <dbReference type="Proteomes" id="UP000223364"/>
    </source>
</evidence>
<comment type="caution">
    <text evidence="1">The sequence shown here is derived from an EMBL/GenBank/DDBJ whole genome shotgun (WGS) entry which is preliminary data.</text>
</comment>
<evidence type="ECO:0000313" key="1">
    <source>
        <dbReference type="EMBL" id="PHD61520.1"/>
    </source>
</evidence>
<dbReference type="RefSeq" id="WP_098815258.1">
    <property type="nucleotide sequence ID" value="NZ_NUSP01000008.1"/>
</dbReference>
<dbReference type="Proteomes" id="UP000223364">
    <property type="component" value="Unassembled WGS sequence"/>
</dbReference>
<gene>
    <name evidence="1" type="ORF">COF57_09210</name>
</gene>
<reference evidence="1 2" key="1">
    <citation type="submission" date="2017-09" db="EMBL/GenBank/DDBJ databases">
        <title>Large-scale bioinformatics analysis of Bacillus genomes uncovers conserved roles of natural products in bacterial physiology.</title>
        <authorList>
            <consortium name="Agbiome Team Llc"/>
            <person name="Bleich R.M."/>
            <person name="Grubbs K.J."/>
            <person name="Santa Maria K.C."/>
            <person name="Allen S.E."/>
            <person name="Farag S."/>
            <person name="Shank E.A."/>
            <person name="Bowers A."/>
        </authorList>
    </citation>
    <scope>NUCLEOTIDE SEQUENCE [LARGE SCALE GENOMIC DNA]</scope>
    <source>
        <strain evidence="1 2">AFS044295</strain>
    </source>
</reference>
<name>A0A2C4QAE3_9BACI</name>
<dbReference type="EMBL" id="NUSP01000008">
    <property type="protein sequence ID" value="PHD61520.1"/>
    <property type="molecule type" value="Genomic_DNA"/>
</dbReference>
<organism evidence="1 2">
    <name type="scientific">Bacillus wiedmannii</name>
    <dbReference type="NCBI Taxonomy" id="1890302"/>
    <lineage>
        <taxon>Bacteria</taxon>
        <taxon>Bacillati</taxon>
        <taxon>Bacillota</taxon>
        <taxon>Bacilli</taxon>
        <taxon>Bacillales</taxon>
        <taxon>Bacillaceae</taxon>
        <taxon>Bacillus</taxon>
        <taxon>Bacillus cereus group</taxon>
    </lineage>
</organism>
<accession>A0A2C4QAE3</accession>
<sequence>MYSNLWQTNTYSRLFEKITKITPLEEKAITEKQTFYREETKEVVTEEKLCKLHQSIEDGTYKEPPKIIITDEDGNNSEYNTDEPISKYDCHDCVMRQVDYETIKVPYEEDVVIGFEPDIPKNCTLEICPDLIYDPVFKDGKWIKLKPELPPQPEPEPSEMDKLKTELEVTKGAMAEFIMQQTLKGM</sequence>
<protein>
    <submittedName>
        <fullName evidence="1">Uncharacterized protein</fullName>
    </submittedName>
</protein>
<proteinExistence type="predicted"/>